<dbReference type="NCBIfam" id="NF009964">
    <property type="entry name" value="PRK13429.1-3"/>
    <property type="match status" value="1"/>
</dbReference>
<gene>
    <name evidence="7" type="primary">atpH</name>
    <name evidence="8" type="ORF">H8S08_04340</name>
</gene>
<keyword evidence="4 7" id="KW-0406">Ion transport</keyword>
<evidence type="ECO:0000313" key="8">
    <source>
        <dbReference type="EMBL" id="MBC5616250.1"/>
    </source>
</evidence>
<dbReference type="PRINTS" id="PR00125">
    <property type="entry name" value="ATPASEDELTA"/>
</dbReference>
<evidence type="ECO:0000256" key="2">
    <source>
        <dbReference type="ARBA" id="ARBA00022448"/>
    </source>
</evidence>
<dbReference type="Proteomes" id="UP000636891">
    <property type="component" value="Unassembled WGS sequence"/>
</dbReference>
<protein>
    <recommendedName>
        <fullName evidence="7">ATP synthase subunit delta</fullName>
    </recommendedName>
    <alternativeName>
        <fullName evidence="7">ATP synthase F(1) sector subunit delta</fullName>
    </alternativeName>
    <alternativeName>
        <fullName evidence="7">F-type ATPase subunit delta</fullName>
        <shortName evidence="7">F-ATPase subunit delta</shortName>
    </alternativeName>
</protein>
<keyword evidence="5 7" id="KW-0472">Membrane</keyword>
<dbReference type="NCBIfam" id="TIGR01145">
    <property type="entry name" value="ATP_synt_delta"/>
    <property type="match status" value="1"/>
</dbReference>
<reference evidence="8 9" key="1">
    <citation type="submission" date="2020-08" db="EMBL/GenBank/DDBJ databases">
        <title>Genome public.</title>
        <authorList>
            <person name="Liu C."/>
            <person name="Sun Q."/>
        </authorList>
    </citation>
    <scope>NUCLEOTIDE SEQUENCE [LARGE SCALE GENOMIC DNA]</scope>
    <source>
        <strain evidence="8 9">New-7</strain>
    </source>
</reference>
<keyword evidence="2 7" id="KW-0813">Transport</keyword>
<evidence type="ECO:0000256" key="1">
    <source>
        <dbReference type="ARBA" id="ARBA00004370"/>
    </source>
</evidence>
<proteinExistence type="inferred from homology"/>
<keyword evidence="7" id="KW-0139">CF(1)</keyword>
<comment type="subcellular location">
    <subcellularLocation>
        <location evidence="7">Cell membrane</location>
        <topology evidence="7">Peripheral membrane protein</topology>
    </subcellularLocation>
    <subcellularLocation>
        <location evidence="1">Membrane</location>
    </subcellularLocation>
</comment>
<dbReference type="Pfam" id="PF00213">
    <property type="entry name" value="OSCP"/>
    <property type="match status" value="1"/>
</dbReference>
<dbReference type="InterPro" id="IPR026015">
    <property type="entry name" value="ATP_synth_OSCP/delta_N_sf"/>
</dbReference>
<keyword evidence="9" id="KW-1185">Reference proteome</keyword>
<evidence type="ECO:0000313" key="9">
    <source>
        <dbReference type="Proteomes" id="UP000636891"/>
    </source>
</evidence>
<accession>A0ABR7CKU0</accession>
<dbReference type="EMBL" id="JACOOK010000002">
    <property type="protein sequence ID" value="MBC5616250.1"/>
    <property type="molecule type" value="Genomic_DNA"/>
</dbReference>
<comment type="function">
    <text evidence="7">F(1)F(0) ATP synthase produces ATP from ADP in the presence of a proton or sodium gradient. F-type ATPases consist of two structural domains, F(1) containing the extramembraneous catalytic core and F(0) containing the membrane proton channel, linked together by a central stalk and a peripheral stalk. During catalysis, ATP synthesis in the catalytic domain of F(1) is coupled via a rotary mechanism of the central stalk subunits to proton translocation.</text>
</comment>
<dbReference type="SUPFAM" id="SSF47928">
    <property type="entry name" value="N-terminal domain of the delta subunit of the F1F0-ATP synthase"/>
    <property type="match status" value="1"/>
</dbReference>
<keyword evidence="3 7" id="KW-0375">Hydrogen ion transport</keyword>
<keyword evidence="7" id="KW-1003">Cell membrane</keyword>
<dbReference type="InterPro" id="IPR000711">
    <property type="entry name" value="ATPase_OSCP/dsu"/>
</dbReference>
<dbReference type="Gene3D" id="1.10.520.20">
    <property type="entry name" value="N-terminal domain of the delta subunit of the F1F0-ATP synthase"/>
    <property type="match status" value="1"/>
</dbReference>
<organism evidence="8 9">
    <name type="scientific">Alistipes hominis</name>
    <dbReference type="NCBI Taxonomy" id="2763015"/>
    <lineage>
        <taxon>Bacteria</taxon>
        <taxon>Pseudomonadati</taxon>
        <taxon>Bacteroidota</taxon>
        <taxon>Bacteroidia</taxon>
        <taxon>Bacteroidales</taxon>
        <taxon>Rikenellaceae</taxon>
        <taxon>Alistipes</taxon>
    </lineage>
</organism>
<evidence type="ECO:0000256" key="3">
    <source>
        <dbReference type="ARBA" id="ARBA00022781"/>
    </source>
</evidence>
<keyword evidence="6 7" id="KW-0066">ATP synthesis</keyword>
<name>A0ABR7CKU0_9BACT</name>
<comment type="function">
    <text evidence="7">This protein is part of the stalk that links CF(0) to CF(1). It either transmits conformational changes from CF(0) to CF(1) or is implicated in proton conduction.</text>
</comment>
<dbReference type="HAMAP" id="MF_01416">
    <property type="entry name" value="ATP_synth_delta_bact"/>
    <property type="match status" value="1"/>
</dbReference>
<sequence length="184" mass="21150">MNTGMIPVRYAKALLEFAYEKKCAEQVYAEMSAVAGSFEREHALRRVLDNPVLPVDKKTELIRTAGGGRTSEVFDRFVWLVLHNRRERYLQSISLMYLDLYRKLNRISTGRLETAVPVTPETERKIIDLIASETNGKVELKTSVRPELLGGFVFEMDSERLDASIATQLRNIKKQFVEKNKRIV</sequence>
<evidence type="ECO:0000256" key="5">
    <source>
        <dbReference type="ARBA" id="ARBA00023136"/>
    </source>
</evidence>
<comment type="similarity">
    <text evidence="7">Belongs to the ATPase delta chain family.</text>
</comment>
<dbReference type="RefSeq" id="WP_101571887.1">
    <property type="nucleotide sequence ID" value="NZ_JACOOK010000002.1"/>
</dbReference>
<evidence type="ECO:0000256" key="4">
    <source>
        <dbReference type="ARBA" id="ARBA00023065"/>
    </source>
</evidence>
<evidence type="ECO:0000256" key="7">
    <source>
        <dbReference type="HAMAP-Rule" id="MF_01416"/>
    </source>
</evidence>
<evidence type="ECO:0000256" key="6">
    <source>
        <dbReference type="ARBA" id="ARBA00023310"/>
    </source>
</evidence>
<dbReference type="PANTHER" id="PTHR11910">
    <property type="entry name" value="ATP SYNTHASE DELTA CHAIN"/>
    <property type="match status" value="1"/>
</dbReference>
<comment type="caution">
    <text evidence="8">The sequence shown here is derived from an EMBL/GenBank/DDBJ whole genome shotgun (WGS) entry which is preliminary data.</text>
</comment>